<dbReference type="InterPro" id="IPR052665">
    <property type="entry name" value="Neuropeptide-GPCR"/>
</dbReference>
<dbReference type="Gene3D" id="1.20.1070.10">
    <property type="entry name" value="Rhodopsin 7-helix transmembrane proteins"/>
    <property type="match status" value="2"/>
</dbReference>
<dbReference type="EMBL" id="VIIS01000099">
    <property type="protein sequence ID" value="KAF0313313.1"/>
    <property type="molecule type" value="Genomic_DNA"/>
</dbReference>
<sequence>MHVVDRLLYLFCRQTETLTFLWILFIMIMLGNSAVVLALVTSKARKSRTNFFILHLAFADLSVGLISVLTDIGWKITVSWNAGNVACKIIKFFQILVTYSSTYVLVALSIDRCDAITHPMNFTGSWRRARLLIATAWCLSAVFSAPYLYLYREQLVGGEKNSPVISAVFSAPYLYLYREQLVGGRRSTAADDQADRDTKRASSRGIIPKAKIKTVKMTFVIISVFIMCWSPYFIFNFLQVFKLLPETQTMVALSTFIQSLAPLNSAANPIIYCIFSGCDVCRALR</sequence>
<keyword evidence="10" id="KW-1185">Reference proteome</keyword>
<name>A0A6A4X4U2_AMPAM</name>
<evidence type="ECO:0000256" key="2">
    <source>
        <dbReference type="ARBA" id="ARBA00010663"/>
    </source>
</evidence>
<evidence type="ECO:0000256" key="6">
    <source>
        <dbReference type="RuleBase" id="RU000688"/>
    </source>
</evidence>
<dbReference type="OrthoDB" id="5987909at2759"/>
<dbReference type="Proteomes" id="UP000440578">
    <property type="component" value="Unassembled WGS sequence"/>
</dbReference>
<dbReference type="InterPro" id="IPR017452">
    <property type="entry name" value="GPCR_Rhodpsn_7TM"/>
</dbReference>
<feature type="transmembrane region" description="Helical" evidence="7">
    <location>
        <begin position="20"/>
        <end position="40"/>
    </location>
</feature>
<dbReference type="Pfam" id="PF00001">
    <property type="entry name" value="7tm_1"/>
    <property type="match status" value="2"/>
</dbReference>
<keyword evidence="4 7" id="KW-1133">Transmembrane helix</keyword>
<dbReference type="PROSITE" id="PS00237">
    <property type="entry name" value="G_PROTEIN_RECEP_F1_1"/>
    <property type="match status" value="1"/>
</dbReference>
<evidence type="ECO:0000313" key="10">
    <source>
        <dbReference type="Proteomes" id="UP000440578"/>
    </source>
</evidence>
<dbReference type="GO" id="GO:0008188">
    <property type="term" value="F:neuropeptide receptor activity"/>
    <property type="evidence" value="ECO:0007669"/>
    <property type="project" value="TreeGrafter"/>
</dbReference>
<protein>
    <submittedName>
        <fullName evidence="9">Cardioacceleratory peptide receptor</fullName>
    </submittedName>
</protein>
<keyword evidence="6 9" id="KW-0675">Receptor</keyword>
<dbReference type="PANTHER" id="PTHR24224">
    <property type="entry name" value="CARDIOACCELERATORY PEPTIDE RECEPTOR-RELATED"/>
    <property type="match status" value="1"/>
</dbReference>
<comment type="similarity">
    <text evidence="2 6">Belongs to the G-protein coupled receptor 1 family.</text>
</comment>
<dbReference type="InterPro" id="IPR000276">
    <property type="entry name" value="GPCR_Rhodpsn"/>
</dbReference>
<evidence type="ECO:0000256" key="3">
    <source>
        <dbReference type="ARBA" id="ARBA00022692"/>
    </source>
</evidence>
<feature type="transmembrane region" description="Helical" evidence="7">
    <location>
        <begin position="131"/>
        <end position="149"/>
    </location>
</feature>
<feature type="transmembrane region" description="Helical" evidence="7">
    <location>
        <begin position="161"/>
        <end position="177"/>
    </location>
</feature>
<evidence type="ECO:0000259" key="8">
    <source>
        <dbReference type="PROSITE" id="PS50262"/>
    </source>
</evidence>
<keyword evidence="5 7" id="KW-0472">Membrane</keyword>
<comment type="subcellular location">
    <subcellularLocation>
        <location evidence="1">Membrane</location>
    </subcellularLocation>
</comment>
<accession>A0A6A4X4U2</accession>
<gene>
    <name evidence="9" type="primary">CCAP-R_1</name>
    <name evidence="9" type="ORF">FJT64_016133</name>
</gene>
<evidence type="ECO:0000313" key="9">
    <source>
        <dbReference type="EMBL" id="KAF0313313.1"/>
    </source>
</evidence>
<organism evidence="9 10">
    <name type="scientific">Amphibalanus amphitrite</name>
    <name type="common">Striped barnacle</name>
    <name type="synonym">Balanus amphitrite</name>
    <dbReference type="NCBI Taxonomy" id="1232801"/>
    <lineage>
        <taxon>Eukaryota</taxon>
        <taxon>Metazoa</taxon>
        <taxon>Ecdysozoa</taxon>
        <taxon>Arthropoda</taxon>
        <taxon>Crustacea</taxon>
        <taxon>Multicrustacea</taxon>
        <taxon>Cirripedia</taxon>
        <taxon>Thoracica</taxon>
        <taxon>Thoracicalcarea</taxon>
        <taxon>Balanomorpha</taxon>
        <taxon>Balanoidea</taxon>
        <taxon>Balanidae</taxon>
        <taxon>Amphibalaninae</taxon>
        <taxon>Amphibalanus</taxon>
    </lineage>
</organism>
<keyword evidence="3 6" id="KW-0812">Transmembrane</keyword>
<reference evidence="9 10" key="1">
    <citation type="submission" date="2019-07" db="EMBL/GenBank/DDBJ databases">
        <title>Draft genome assembly of a fouling barnacle, Amphibalanus amphitrite (Darwin, 1854): The first reference genome for Thecostraca.</title>
        <authorList>
            <person name="Kim W."/>
        </authorList>
    </citation>
    <scope>NUCLEOTIDE SEQUENCE [LARGE SCALE GENOMIC DNA]</scope>
    <source>
        <strain evidence="9">SNU_AA5</strain>
        <tissue evidence="9">Soma without cirri and trophi</tissue>
    </source>
</reference>
<keyword evidence="6" id="KW-0297">G-protein coupled receptor</keyword>
<dbReference type="PANTHER" id="PTHR24224:SF6">
    <property type="entry name" value="CARDIOACCELERATORY PEPTIDE RECEPTOR-RELATED"/>
    <property type="match status" value="1"/>
</dbReference>
<proteinExistence type="inferred from homology"/>
<comment type="caution">
    <text evidence="9">The sequence shown here is derived from an EMBL/GenBank/DDBJ whole genome shotgun (WGS) entry which is preliminary data.</text>
</comment>
<evidence type="ECO:0000256" key="4">
    <source>
        <dbReference type="ARBA" id="ARBA00022989"/>
    </source>
</evidence>
<dbReference type="PROSITE" id="PS50262">
    <property type="entry name" value="G_PROTEIN_RECEP_F1_2"/>
    <property type="match status" value="1"/>
</dbReference>
<evidence type="ECO:0000256" key="5">
    <source>
        <dbReference type="ARBA" id="ARBA00023136"/>
    </source>
</evidence>
<feature type="transmembrane region" description="Helical" evidence="7">
    <location>
        <begin position="52"/>
        <end position="69"/>
    </location>
</feature>
<dbReference type="PRINTS" id="PR00237">
    <property type="entry name" value="GPCRRHODOPSN"/>
</dbReference>
<dbReference type="AlphaFoldDB" id="A0A6A4X4U2"/>
<dbReference type="GO" id="GO:0005886">
    <property type="term" value="C:plasma membrane"/>
    <property type="evidence" value="ECO:0007669"/>
    <property type="project" value="TreeGrafter"/>
</dbReference>
<feature type="transmembrane region" description="Helical" evidence="7">
    <location>
        <begin position="89"/>
        <end position="110"/>
    </location>
</feature>
<dbReference type="SUPFAM" id="SSF81321">
    <property type="entry name" value="Family A G protein-coupled receptor-like"/>
    <property type="match status" value="1"/>
</dbReference>
<feature type="domain" description="G-protein coupled receptors family 1 profile" evidence="8">
    <location>
        <begin position="31"/>
        <end position="272"/>
    </location>
</feature>
<keyword evidence="6" id="KW-0807">Transducer</keyword>
<evidence type="ECO:0000256" key="1">
    <source>
        <dbReference type="ARBA" id="ARBA00004370"/>
    </source>
</evidence>
<feature type="transmembrane region" description="Helical" evidence="7">
    <location>
        <begin position="217"/>
        <end position="235"/>
    </location>
</feature>
<evidence type="ECO:0000256" key="7">
    <source>
        <dbReference type="SAM" id="Phobius"/>
    </source>
</evidence>